<reference evidence="1 2" key="1">
    <citation type="journal article" date="2015" name="Genome Biol. Evol.">
        <title>The genome of winter moth (Operophtera brumata) provides a genomic perspective on sexual dimorphism and phenology.</title>
        <authorList>
            <person name="Derks M.F."/>
            <person name="Smit S."/>
            <person name="Salis L."/>
            <person name="Schijlen E."/>
            <person name="Bossers A."/>
            <person name="Mateman C."/>
            <person name="Pijl A.S."/>
            <person name="de Ridder D."/>
            <person name="Groenen M.A."/>
            <person name="Visser M.E."/>
            <person name="Megens H.J."/>
        </authorList>
    </citation>
    <scope>NUCLEOTIDE SEQUENCE [LARGE SCALE GENOMIC DNA]</scope>
    <source>
        <strain evidence="1">WM2013NL</strain>
        <tissue evidence="1">Head and thorax</tissue>
    </source>
</reference>
<proteinExistence type="predicted"/>
<feature type="non-terminal residue" evidence="1">
    <location>
        <position position="38"/>
    </location>
</feature>
<dbReference type="EMBL" id="JTDY01013553">
    <property type="protein sequence ID" value="KOB52132.1"/>
    <property type="molecule type" value="Genomic_DNA"/>
</dbReference>
<accession>A0A0L7K3T0</accession>
<organism evidence="1 2">
    <name type="scientific">Operophtera brumata</name>
    <name type="common">Winter moth</name>
    <name type="synonym">Phalaena brumata</name>
    <dbReference type="NCBI Taxonomy" id="104452"/>
    <lineage>
        <taxon>Eukaryota</taxon>
        <taxon>Metazoa</taxon>
        <taxon>Ecdysozoa</taxon>
        <taxon>Arthropoda</taxon>
        <taxon>Hexapoda</taxon>
        <taxon>Insecta</taxon>
        <taxon>Pterygota</taxon>
        <taxon>Neoptera</taxon>
        <taxon>Endopterygota</taxon>
        <taxon>Lepidoptera</taxon>
        <taxon>Glossata</taxon>
        <taxon>Ditrysia</taxon>
        <taxon>Geometroidea</taxon>
        <taxon>Geometridae</taxon>
        <taxon>Larentiinae</taxon>
        <taxon>Operophtera</taxon>
    </lineage>
</organism>
<protein>
    <submittedName>
        <fullName evidence="1">Uncharacterized protein</fullName>
    </submittedName>
</protein>
<evidence type="ECO:0000313" key="2">
    <source>
        <dbReference type="Proteomes" id="UP000037510"/>
    </source>
</evidence>
<keyword evidence="2" id="KW-1185">Reference proteome</keyword>
<gene>
    <name evidence="1" type="ORF">OBRU01_26469</name>
</gene>
<dbReference type="Proteomes" id="UP000037510">
    <property type="component" value="Unassembled WGS sequence"/>
</dbReference>
<evidence type="ECO:0000313" key="1">
    <source>
        <dbReference type="EMBL" id="KOB52132.1"/>
    </source>
</evidence>
<comment type="caution">
    <text evidence="1">The sequence shown here is derived from an EMBL/GenBank/DDBJ whole genome shotgun (WGS) entry which is preliminary data.</text>
</comment>
<name>A0A0L7K3T0_OPEBR</name>
<dbReference type="AlphaFoldDB" id="A0A0L7K3T0"/>
<sequence>MIHSCPEQPTEDCWWFRDYHQPVPHHRLSAVLMELECL</sequence>